<dbReference type="EMBL" id="JANTHX010000004">
    <property type="protein sequence ID" value="MCS0498791.1"/>
    <property type="molecule type" value="Genomic_DNA"/>
</dbReference>
<gene>
    <name evidence="4" type="ORF">NUH29_04395</name>
</gene>
<dbReference type="InterPro" id="IPR027417">
    <property type="entry name" value="P-loop_NTPase"/>
</dbReference>
<evidence type="ECO:0000259" key="3">
    <source>
        <dbReference type="PROSITE" id="PS50043"/>
    </source>
</evidence>
<evidence type="ECO:0000313" key="5">
    <source>
        <dbReference type="Proteomes" id="UP001205337"/>
    </source>
</evidence>
<dbReference type="RefSeq" id="WP_258797794.1">
    <property type="nucleotide sequence ID" value="NZ_JANTHX010000004.1"/>
</dbReference>
<dbReference type="InterPro" id="IPR011990">
    <property type="entry name" value="TPR-like_helical_dom_sf"/>
</dbReference>
<comment type="caution">
    <text evidence="4">The sequence shown here is derived from an EMBL/GenBank/DDBJ whole genome shotgun (WGS) entry which is preliminary data.</text>
</comment>
<dbReference type="Pfam" id="PF13191">
    <property type="entry name" value="AAA_16"/>
    <property type="match status" value="1"/>
</dbReference>
<dbReference type="SUPFAM" id="SSF52540">
    <property type="entry name" value="P-loop containing nucleoside triphosphate hydrolases"/>
    <property type="match status" value="1"/>
</dbReference>
<dbReference type="InterPro" id="IPR041664">
    <property type="entry name" value="AAA_16"/>
</dbReference>
<dbReference type="InterPro" id="IPR036388">
    <property type="entry name" value="WH-like_DNA-bd_sf"/>
</dbReference>
<keyword evidence="5" id="KW-1185">Reference proteome</keyword>
<dbReference type="SMART" id="SM00421">
    <property type="entry name" value="HTH_LUXR"/>
    <property type="match status" value="1"/>
</dbReference>
<sequence length="941" mass="101463">MTAESPTADRRPARVRAELVGRDDVLALAERRWAEAAAGDGQFLLVAGEAGIGKSRMLDEIASRLPDVATLTTRAWPKDTEFPGAVLFDLARALRQSGRGEPADALATRVRADDTSGDAARRYRILVADLADLVLEVLTGEATLLRIEDLHWADELSLDVLERVAPLVRRAPALVVATYRSDEVRPGSSLAVWRSHLLAQRFAEEAPLAPLDADGTARLAESLLGEVPSAALLEDLLTRSNGIPLYVEELIAAGDAHLVPDTIAEAVRQRASGLPAEVQTVAEAAAVIGCSFEFPLLLDILGGRGDDELEERLRNLCDEHLLERLSATKYDYRHALLRDALYEEIPVTRRRRLHEAVAAASERAGLRASYLSEQYELAGLPERAFPHAVRAADAAAGISAHREAADLYSRALRTAPADVDPAELARLTACSAAELAAIDDSSAAATRFEDAIRRLREVGDVDRAAALVAPLMAMRHLLGDDLAQRIGLAAEARGWLEATPGGGGDAAWGRLLGAEAAAYMLARRLDASIDIGQQALTRLERDADPAARLDVQATLGAVQVFAGRTEGWELLEGVIREAGTEHEAAAVRARRMIATSASVLVEYGIATRWLDEGLEFTAAAERWNDHHYLRAHRGHVRWATGAPGAERDAQRALADGHGITTEIEALKVLGYVELARGRLDLAREHLRRSLELGRRMEELQRVSPALWGLAEAALHGGDPDAAIGFVEDGYRESAAVDDAAYLFPFVLTGVRARLAARDHEGAREWLDRAGSLVRHRGIPGTLPALDHAEGVLQLAEGRTNTARPLLESAAAAWLARGRMWEGVQAQLDLARCAARARRLGEAARLVAEARRRAEEADAPLLARMAASVRLDADAPGSTGPLTAREFEVAALVSAGATNREIAERLVISPKTASAHIEHILAKLGMSRRAEVAAWVSRRSAE</sequence>
<keyword evidence="2" id="KW-0067">ATP-binding</keyword>
<dbReference type="InterPro" id="IPR000792">
    <property type="entry name" value="Tscrpt_reg_LuxR_C"/>
</dbReference>
<keyword evidence="1" id="KW-0547">Nucleotide-binding</keyword>
<accession>A0ABT1ZDL7</accession>
<evidence type="ECO:0000256" key="2">
    <source>
        <dbReference type="ARBA" id="ARBA00022840"/>
    </source>
</evidence>
<reference evidence="4 5" key="1">
    <citation type="submission" date="2022-08" db="EMBL/GenBank/DDBJ databases">
        <authorList>
            <person name="Li F."/>
        </authorList>
    </citation>
    <scope>NUCLEOTIDE SEQUENCE [LARGE SCALE GENOMIC DNA]</scope>
    <source>
        <strain evidence="4 5">10F1B-8-1</strain>
    </source>
</reference>
<dbReference type="PANTHER" id="PTHR16305">
    <property type="entry name" value="TESTICULAR SOLUBLE ADENYLYL CYCLASE"/>
    <property type="match status" value="1"/>
</dbReference>
<dbReference type="SUPFAM" id="SSF48452">
    <property type="entry name" value="TPR-like"/>
    <property type="match status" value="1"/>
</dbReference>
<dbReference type="Pfam" id="PF00196">
    <property type="entry name" value="GerE"/>
    <property type="match status" value="1"/>
</dbReference>
<proteinExistence type="predicted"/>
<dbReference type="CDD" id="cd06170">
    <property type="entry name" value="LuxR_C_like"/>
    <property type="match status" value="1"/>
</dbReference>
<dbReference type="PRINTS" id="PR00038">
    <property type="entry name" value="HTHLUXR"/>
</dbReference>
<dbReference type="Gene3D" id="1.10.10.10">
    <property type="entry name" value="Winged helix-like DNA-binding domain superfamily/Winged helix DNA-binding domain"/>
    <property type="match status" value="1"/>
</dbReference>
<protein>
    <submittedName>
        <fullName evidence="4">AAA family ATPase</fullName>
    </submittedName>
</protein>
<dbReference type="Proteomes" id="UP001205337">
    <property type="component" value="Unassembled WGS sequence"/>
</dbReference>
<name>A0ABT1ZDL7_9MICO</name>
<feature type="domain" description="HTH luxR-type" evidence="3">
    <location>
        <begin position="874"/>
        <end position="939"/>
    </location>
</feature>
<dbReference type="SUPFAM" id="SSF46894">
    <property type="entry name" value="C-terminal effector domain of the bipartite response regulators"/>
    <property type="match status" value="1"/>
</dbReference>
<evidence type="ECO:0000313" key="4">
    <source>
        <dbReference type="EMBL" id="MCS0498791.1"/>
    </source>
</evidence>
<dbReference type="PANTHER" id="PTHR16305:SF28">
    <property type="entry name" value="GUANYLATE CYCLASE DOMAIN-CONTAINING PROTEIN"/>
    <property type="match status" value="1"/>
</dbReference>
<organism evidence="4 5">
    <name type="scientific">Protaetiibacter mangrovi</name>
    <dbReference type="NCBI Taxonomy" id="2970926"/>
    <lineage>
        <taxon>Bacteria</taxon>
        <taxon>Bacillati</taxon>
        <taxon>Actinomycetota</taxon>
        <taxon>Actinomycetes</taxon>
        <taxon>Micrococcales</taxon>
        <taxon>Microbacteriaceae</taxon>
        <taxon>Protaetiibacter</taxon>
    </lineage>
</organism>
<dbReference type="InterPro" id="IPR016032">
    <property type="entry name" value="Sig_transdc_resp-reg_C-effctor"/>
</dbReference>
<dbReference type="Gene3D" id="1.25.40.10">
    <property type="entry name" value="Tetratricopeptide repeat domain"/>
    <property type="match status" value="1"/>
</dbReference>
<dbReference type="PROSITE" id="PS50043">
    <property type="entry name" value="HTH_LUXR_2"/>
    <property type="match status" value="1"/>
</dbReference>
<evidence type="ECO:0000256" key="1">
    <source>
        <dbReference type="ARBA" id="ARBA00022741"/>
    </source>
</evidence>